<keyword evidence="2" id="KW-1185">Reference proteome</keyword>
<dbReference type="Proteomes" id="UP000319432">
    <property type="component" value="Chromosome"/>
</dbReference>
<gene>
    <name evidence="1" type="ORF">EEL30_22290</name>
</gene>
<dbReference type="OrthoDB" id="2472990at2"/>
<dbReference type="Gene3D" id="4.10.280.10">
    <property type="entry name" value="Helix-loop-helix DNA-binding domain"/>
    <property type="match status" value="1"/>
</dbReference>
<dbReference type="InterPro" id="IPR036638">
    <property type="entry name" value="HLH_DNA-bd_sf"/>
</dbReference>
<dbReference type="AlphaFoldDB" id="A0A518VCQ0"/>
<name>A0A518VCQ0_BRELA</name>
<sequence length="58" mass="6820">MKTENSQLGNDLQKNIELLRKELEMLYFKEGSFSSPIVLQLSQQLDEYIVALQKIQYI</sequence>
<dbReference type="SUPFAM" id="SSF140500">
    <property type="entry name" value="BAS1536-like"/>
    <property type="match status" value="1"/>
</dbReference>
<organism evidence="1 2">
    <name type="scientific">Brevibacillus laterosporus</name>
    <name type="common">Bacillus laterosporus</name>
    <dbReference type="NCBI Taxonomy" id="1465"/>
    <lineage>
        <taxon>Bacteria</taxon>
        <taxon>Bacillati</taxon>
        <taxon>Bacillota</taxon>
        <taxon>Bacilli</taxon>
        <taxon>Bacillales</taxon>
        <taxon>Paenibacillaceae</taxon>
        <taxon>Brevibacillus</taxon>
    </lineage>
</organism>
<dbReference type="Pfam" id="PF09388">
    <property type="entry name" value="SpoOE-like"/>
    <property type="match status" value="1"/>
</dbReference>
<reference evidence="1 2" key="1">
    <citation type="submission" date="2018-11" db="EMBL/GenBank/DDBJ databases">
        <title>Phylogenetic determinants of toxin gene distribution in genomes of Brevibacillus laterosporus.</title>
        <authorList>
            <person name="Glare T.R."/>
            <person name="Durrant A."/>
            <person name="Berry C."/>
            <person name="Palma L."/>
            <person name="Ormskirk M."/>
            <person name="Cox M.O."/>
        </authorList>
    </citation>
    <scope>NUCLEOTIDE SEQUENCE [LARGE SCALE GENOMIC DNA]</scope>
    <source>
        <strain evidence="1 2">1821L</strain>
    </source>
</reference>
<evidence type="ECO:0000313" key="1">
    <source>
        <dbReference type="EMBL" id="QDX94775.1"/>
    </source>
</evidence>
<dbReference type="GO" id="GO:0043937">
    <property type="term" value="P:regulation of sporulation"/>
    <property type="evidence" value="ECO:0007669"/>
    <property type="project" value="InterPro"/>
</dbReference>
<dbReference type="EMBL" id="CP033464">
    <property type="protein sequence ID" value="QDX94775.1"/>
    <property type="molecule type" value="Genomic_DNA"/>
</dbReference>
<protein>
    <submittedName>
        <fullName evidence="1">Aspartyl-phosphate phosphatase Spo0E family protein</fullName>
    </submittedName>
</protein>
<proteinExistence type="predicted"/>
<accession>A0A518VCQ0</accession>
<dbReference type="InterPro" id="IPR037208">
    <property type="entry name" value="Spo0E-like_sf"/>
</dbReference>
<dbReference type="GO" id="GO:0046983">
    <property type="term" value="F:protein dimerization activity"/>
    <property type="evidence" value="ECO:0007669"/>
    <property type="project" value="InterPro"/>
</dbReference>
<dbReference type="InterPro" id="IPR018540">
    <property type="entry name" value="Spo0E-like"/>
</dbReference>
<evidence type="ECO:0000313" key="2">
    <source>
        <dbReference type="Proteomes" id="UP000319432"/>
    </source>
</evidence>